<comment type="caution">
    <text evidence="1">The sequence shown here is derived from an EMBL/GenBank/DDBJ whole genome shotgun (WGS) entry which is preliminary data.</text>
</comment>
<dbReference type="RefSeq" id="WP_067259688.1">
    <property type="nucleotide sequence ID" value="NZ_LWMW01000100.1"/>
</dbReference>
<dbReference type="PATRIC" id="fig|47311.3.peg.1208"/>
<dbReference type="Proteomes" id="UP000077275">
    <property type="component" value="Unassembled WGS sequence"/>
</dbReference>
<reference evidence="1 2" key="1">
    <citation type="submission" date="2016-04" db="EMBL/GenBank/DDBJ databases">
        <title>Genome sequence of Methanobrevibacter cuticularis DSM 11139.</title>
        <authorList>
            <person name="Poehlein A."/>
            <person name="Seedorf H."/>
            <person name="Daniel R."/>
        </authorList>
    </citation>
    <scope>NUCLEOTIDE SEQUENCE [LARGE SCALE GENOMIC DNA]</scope>
    <source>
        <strain evidence="1 2">DSM 11139</strain>
    </source>
</reference>
<dbReference type="SUPFAM" id="SSF51182">
    <property type="entry name" value="RmlC-like cupins"/>
    <property type="match status" value="1"/>
</dbReference>
<organism evidence="1 2">
    <name type="scientific">Methanobrevibacter cuticularis</name>
    <dbReference type="NCBI Taxonomy" id="47311"/>
    <lineage>
        <taxon>Archaea</taxon>
        <taxon>Methanobacteriati</taxon>
        <taxon>Methanobacteriota</taxon>
        <taxon>Methanomada group</taxon>
        <taxon>Methanobacteria</taxon>
        <taxon>Methanobacteriales</taxon>
        <taxon>Methanobacteriaceae</taxon>
        <taxon>Methanobrevibacter</taxon>
    </lineage>
</organism>
<protein>
    <submittedName>
        <fullName evidence="1">dTDP-4-dehydrorhamnose 3,5-epimerase</fullName>
    </submittedName>
</protein>
<dbReference type="GO" id="GO:0005829">
    <property type="term" value="C:cytosol"/>
    <property type="evidence" value="ECO:0007669"/>
    <property type="project" value="TreeGrafter"/>
</dbReference>
<evidence type="ECO:0000313" key="1">
    <source>
        <dbReference type="EMBL" id="KZX16067.1"/>
    </source>
</evidence>
<name>A0A166CQK7_9EURY</name>
<dbReference type="GO" id="GO:0008830">
    <property type="term" value="F:dTDP-4-dehydrorhamnose 3,5-epimerase activity"/>
    <property type="evidence" value="ECO:0007669"/>
    <property type="project" value="InterPro"/>
</dbReference>
<dbReference type="OrthoDB" id="49399at2157"/>
<dbReference type="GO" id="GO:0000271">
    <property type="term" value="P:polysaccharide biosynthetic process"/>
    <property type="evidence" value="ECO:0007669"/>
    <property type="project" value="TreeGrafter"/>
</dbReference>
<dbReference type="AlphaFoldDB" id="A0A166CQK7"/>
<sequence length="166" mass="19582">MIFKGKDLEQVDGVKGKFIEGVEIKKLRKIPDERGTIYHMLTKDDEIFEDFGEIYFSNIYPNVVKAWHWHRDMVLNYSVVYGMIKMVVYDDRENSKTYGNLMEIFLGEENYILVKVPKKVWNGFKGIGKTKAIVANCSSIIHNPEEIFRKEFDTIDIPYDWELKNE</sequence>
<dbReference type="STRING" id="47311.MBCUT_10960"/>
<dbReference type="InterPro" id="IPR014710">
    <property type="entry name" value="RmlC-like_jellyroll"/>
</dbReference>
<dbReference type="InterPro" id="IPR011051">
    <property type="entry name" value="RmlC_Cupin_sf"/>
</dbReference>
<evidence type="ECO:0000313" key="2">
    <source>
        <dbReference type="Proteomes" id="UP000077275"/>
    </source>
</evidence>
<dbReference type="PANTHER" id="PTHR21047">
    <property type="entry name" value="DTDP-6-DEOXY-D-GLUCOSE-3,5 EPIMERASE"/>
    <property type="match status" value="1"/>
</dbReference>
<dbReference type="Gene3D" id="2.60.120.10">
    <property type="entry name" value="Jelly Rolls"/>
    <property type="match status" value="1"/>
</dbReference>
<dbReference type="PANTHER" id="PTHR21047:SF2">
    <property type="entry name" value="THYMIDINE DIPHOSPHO-4-KETO-RHAMNOSE 3,5-EPIMERASE"/>
    <property type="match status" value="1"/>
</dbReference>
<dbReference type="Pfam" id="PF00908">
    <property type="entry name" value="dTDP_sugar_isom"/>
    <property type="match status" value="1"/>
</dbReference>
<dbReference type="InterPro" id="IPR000888">
    <property type="entry name" value="RmlC-like"/>
</dbReference>
<accession>A0A166CQK7</accession>
<gene>
    <name evidence="1" type="ORF">MBCUT_10960</name>
</gene>
<keyword evidence="2" id="KW-1185">Reference proteome</keyword>
<proteinExistence type="predicted"/>
<dbReference type="EMBL" id="LWMW01000100">
    <property type="protein sequence ID" value="KZX16067.1"/>
    <property type="molecule type" value="Genomic_DNA"/>
</dbReference>